<feature type="coiled-coil region" evidence="1">
    <location>
        <begin position="59"/>
        <end position="86"/>
    </location>
</feature>
<name>A0A3B3RZA9_9TELE</name>
<accession>A0A3B3RZA9</accession>
<keyword evidence="3" id="KW-1185">Reference proteome</keyword>
<dbReference type="AlphaFoldDB" id="A0A3B3RZA9"/>
<reference evidence="2" key="2">
    <citation type="submission" date="2025-09" db="UniProtKB">
        <authorList>
            <consortium name="Ensembl"/>
        </authorList>
    </citation>
    <scope>IDENTIFICATION</scope>
</reference>
<protein>
    <submittedName>
        <fullName evidence="2">Si:dkey-17e16.15</fullName>
    </submittedName>
</protein>
<dbReference type="GeneTree" id="ENSGT00770000120838"/>
<reference evidence="2" key="1">
    <citation type="submission" date="2025-08" db="UniProtKB">
        <authorList>
            <consortium name="Ensembl"/>
        </authorList>
    </citation>
    <scope>IDENTIFICATION</scope>
</reference>
<evidence type="ECO:0000313" key="3">
    <source>
        <dbReference type="Proteomes" id="UP000261540"/>
    </source>
</evidence>
<evidence type="ECO:0000313" key="2">
    <source>
        <dbReference type="Ensembl" id="ENSPKIP00000023240.1"/>
    </source>
</evidence>
<organism evidence="2 3">
    <name type="scientific">Paramormyrops kingsleyae</name>
    <dbReference type="NCBI Taxonomy" id="1676925"/>
    <lineage>
        <taxon>Eukaryota</taxon>
        <taxon>Metazoa</taxon>
        <taxon>Chordata</taxon>
        <taxon>Craniata</taxon>
        <taxon>Vertebrata</taxon>
        <taxon>Euteleostomi</taxon>
        <taxon>Actinopterygii</taxon>
        <taxon>Neopterygii</taxon>
        <taxon>Teleostei</taxon>
        <taxon>Osteoglossocephala</taxon>
        <taxon>Osteoglossomorpha</taxon>
        <taxon>Osteoglossiformes</taxon>
        <taxon>Mormyridae</taxon>
        <taxon>Paramormyrops</taxon>
    </lineage>
</organism>
<proteinExistence type="predicted"/>
<sequence length="90" mass="9923">MATEQPDALVLGAEVLLAEAAQVQMRCWEQSTQLSAAAAQLQHESQVLQEQCGTALVDMAELRGKLEELLDTKAAFEARERQARKLSKQL</sequence>
<evidence type="ECO:0000256" key="1">
    <source>
        <dbReference type="SAM" id="Coils"/>
    </source>
</evidence>
<keyword evidence="1" id="KW-0175">Coiled coil</keyword>
<dbReference type="Ensembl" id="ENSPKIT00000003919.1">
    <property type="protein sequence ID" value="ENSPKIP00000023240.1"/>
    <property type="gene ID" value="ENSPKIG00000006944.1"/>
</dbReference>
<dbReference type="Proteomes" id="UP000261540">
    <property type="component" value="Unplaced"/>
</dbReference>
<dbReference type="STRING" id="1676925.ENSPKIP00000023240"/>